<comment type="subcellular location">
    <subcellularLocation>
        <location evidence="4">Cytoplasm</location>
    </subcellularLocation>
</comment>
<keyword evidence="4" id="KW-0963">Cytoplasm</keyword>
<dbReference type="PANTHER" id="PTHR42866:SF2">
    <property type="entry name" value="3-DEOXY-MANNO-OCTULOSONATE CYTIDYLYLTRANSFERASE, MITOCHONDRIAL"/>
    <property type="match status" value="1"/>
</dbReference>
<name>A0ABX1QWD0_9ALTE</name>
<evidence type="ECO:0000256" key="4">
    <source>
        <dbReference type="HAMAP-Rule" id="MF_00057"/>
    </source>
</evidence>
<keyword evidence="3 4" id="KW-0448">Lipopolysaccharide biosynthesis</keyword>
<dbReference type="EC" id="2.7.7.38" evidence="4"/>
<dbReference type="SUPFAM" id="SSF53448">
    <property type="entry name" value="Nucleotide-diphospho-sugar transferases"/>
    <property type="match status" value="1"/>
</dbReference>
<dbReference type="GO" id="GO:0008690">
    <property type="term" value="F:3-deoxy-manno-octulosonate cytidylyltransferase activity"/>
    <property type="evidence" value="ECO:0007669"/>
    <property type="project" value="UniProtKB-EC"/>
</dbReference>
<dbReference type="CDD" id="cd02517">
    <property type="entry name" value="CMP-KDO-Synthetase"/>
    <property type="match status" value="1"/>
</dbReference>
<evidence type="ECO:0000313" key="5">
    <source>
        <dbReference type="EMBL" id="NMH58548.1"/>
    </source>
</evidence>
<dbReference type="NCBIfam" id="NF003950">
    <property type="entry name" value="PRK05450.1-3"/>
    <property type="match status" value="1"/>
</dbReference>
<dbReference type="Gene3D" id="3.90.550.10">
    <property type="entry name" value="Spore Coat Polysaccharide Biosynthesis Protein SpsA, Chain A"/>
    <property type="match status" value="1"/>
</dbReference>
<accession>A0ABX1QWD0</accession>
<dbReference type="InterPro" id="IPR003329">
    <property type="entry name" value="Cytidylyl_trans"/>
</dbReference>
<comment type="catalytic activity">
    <reaction evidence="4">
        <text>3-deoxy-alpha-D-manno-oct-2-ulosonate + CTP = CMP-3-deoxy-beta-D-manno-octulosonate + diphosphate</text>
        <dbReference type="Rhea" id="RHEA:23448"/>
        <dbReference type="ChEBI" id="CHEBI:33019"/>
        <dbReference type="ChEBI" id="CHEBI:37563"/>
        <dbReference type="ChEBI" id="CHEBI:85986"/>
        <dbReference type="ChEBI" id="CHEBI:85987"/>
        <dbReference type="EC" id="2.7.7.38"/>
    </reaction>
</comment>
<dbReference type="InterPro" id="IPR029044">
    <property type="entry name" value="Nucleotide-diphossugar_trans"/>
</dbReference>
<comment type="pathway">
    <text evidence="4">Nucleotide-sugar biosynthesis; CMP-3-deoxy-D-manno-octulosonate biosynthesis; CMP-3-deoxy-D-manno-octulosonate from 3-deoxy-D-manno-octulosonate and CTP: step 1/1.</text>
</comment>
<dbReference type="HAMAP" id="MF_00057">
    <property type="entry name" value="KdsB"/>
    <property type="match status" value="1"/>
</dbReference>
<comment type="similarity">
    <text evidence="4">Belongs to the KdsB family.</text>
</comment>
<dbReference type="EMBL" id="JAATNW010000001">
    <property type="protein sequence ID" value="NMH58548.1"/>
    <property type="molecule type" value="Genomic_DNA"/>
</dbReference>
<dbReference type="Pfam" id="PF02348">
    <property type="entry name" value="CTP_transf_3"/>
    <property type="match status" value="1"/>
</dbReference>
<evidence type="ECO:0000256" key="1">
    <source>
        <dbReference type="ARBA" id="ARBA00022679"/>
    </source>
</evidence>
<dbReference type="NCBIfam" id="NF003952">
    <property type="entry name" value="PRK05450.1-5"/>
    <property type="match status" value="1"/>
</dbReference>
<dbReference type="RefSeq" id="WP_169209115.1">
    <property type="nucleotide sequence ID" value="NZ_JAATNW010000001.1"/>
</dbReference>
<dbReference type="NCBIfam" id="NF009905">
    <property type="entry name" value="PRK13368.1"/>
    <property type="match status" value="1"/>
</dbReference>
<dbReference type="PANTHER" id="PTHR42866">
    <property type="entry name" value="3-DEOXY-MANNO-OCTULOSONATE CYTIDYLYLTRANSFERASE"/>
    <property type="match status" value="1"/>
</dbReference>
<keyword evidence="6" id="KW-1185">Reference proteome</keyword>
<dbReference type="InterPro" id="IPR004528">
    <property type="entry name" value="KdsB"/>
</dbReference>
<comment type="function">
    <text evidence="4">Activates KDO (a required 8-carbon sugar) for incorporation into bacterial lipopolysaccharide in Gram-negative bacteria.</text>
</comment>
<keyword evidence="1 4" id="KW-0808">Transferase</keyword>
<reference evidence="5 6" key="1">
    <citation type="submission" date="2020-03" db="EMBL/GenBank/DDBJ databases">
        <title>Alteromonas ponticola sp. nov., isolated from seawater.</title>
        <authorList>
            <person name="Yoon J.-H."/>
            <person name="Kim Y.-O."/>
        </authorList>
    </citation>
    <scope>NUCLEOTIDE SEQUENCE [LARGE SCALE GENOMIC DNA]</scope>
    <source>
        <strain evidence="5 6">MYP5</strain>
    </source>
</reference>
<organism evidence="5 6">
    <name type="scientific">Alteromonas ponticola</name>
    <dbReference type="NCBI Taxonomy" id="2720613"/>
    <lineage>
        <taxon>Bacteria</taxon>
        <taxon>Pseudomonadati</taxon>
        <taxon>Pseudomonadota</taxon>
        <taxon>Gammaproteobacteria</taxon>
        <taxon>Alteromonadales</taxon>
        <taxon>Alteromonadaceae</taxon>
        <taxon>Alteromonas/Salinimonas group</taxon>
        <taxon>Alteromonas</taxon>
    </lineage>
</organism>
<protein>
    <recommendedName>
        <fullName evidence="4">3-deoxy-manno-octulosonate cytidylyltransferase</fullName>
        <ecNumber evidence="4">2.7.7.38</ecNumber>
    </recommendedName>
    <alternativeName>
        <fullName evidence="4">CMP-2-keto-3-deoxyoctulosonic acid synthase</fullName>
        <shortName evidence="4">CKS</shortName>
        <shortName evidence="4">CMP-KDO synthase</shortName>
    </alternativeName>
</protein>
<dbReference type="NCBIfam" id="TIGR00466">
    <property type="entry name" value="kdsB"/>
    <property type="match status" value="1"/>
</dbReference>
<keyword evidence="2 4" id="KW-0548">Nucleotidyltransferase</keyword>
<evidence type="ECO:0000256" key="2">
    <source>
        <dbReference type="ARBA" id="ARBA00022695"/>
    </source>
</evidence>
<proteinExistence type="inferred from homology"/>
<gene>
    <name evidence="4 5" type="primary">kdsB</name>
    <name evidence="5" type="ORF">HCJ96_00730</name>
</gene>
<comment type="caution">
    <text evidence="5">The sequence shown here is derived from an EMBL/GenBank/DDBJ whole genome shotgun (WGS) entry which is preliminary data.</text>
</comment>
<evidence type="ECO:0000313" key="6">
    <source>
        <dbReference type="Proteomes" id="UP000709336"/>
    </source>
</evidence>
<dbReference type="Proteomes" id="UP000709336">
    <property type="component" value="Unassembled WGS sequence"/>
</dbReference>
<evidence type="ECO:0000256" key="3">
    <source>
        <dbReference type="ARBA" id="ARBA00022985"/>
    </source>
</evidence>
<sequence>MNFTVIIPARFGSTRFPGKPLADIDGKPMLLHVIDRAKESGATRIIVATDDDRIRLVAESVCEACMTSTEHTSGTERLAEVIASLNIEDDEVIINVQGDEPFVPATNIRQVAENLVSQQPAIATLACAIDAPEDVTNPNCVKVVLAENGNALYFSRAIIPFLRGTDYTNKQSINTAPYLRHIGLYGYTAGYIKQYVSYPATELEQLESLEQLRALWYNDVVHVAIAKEPPPAGIDTPEDLTRLMQVLQTKKHKKEM</sequence>